<accession>A0A5C0S914</accession>
<dbReference type="InterPro" id="IPR003607">
    <property type="entry name" value="HD/PDEase_dom"/>
</dbReference>
<evidence type="ECO:0000313" key="2">
    <source>
        <dbReference type="EMBL" id="QEK11033.1"/>
    </source>
</evidence>
<protein>
    <submittedName>
        <fullName evidence="2">HD domain-containing protein</fullName>
    </submittedName>
</protein>
<dbReference type="InterPro" id="IPR006675">
    <property type="entry name" value="HDIG_dom"/>
</dbReference>
<dbReference type="EMBL" id="CP042243">
    <property type="protein sequence ID" value="QEK11033.1"/>
    <property type="molecule type" value="Genomic_DNA"/>
</dbReference>
<feature type="domain" description="HD" evidence="1">
    <location>
        <begin position="33"/>
        <end position="136"/>
    </location>
</feature>
<sequence length="159" mass="18495">MERVNKILHNPKYIDYLNRNAQAEKNRIFCHHDLRHAIDVARVSYILALEENLSIKKEVIYAAALLHDIGRWKEYLQGIDHASASADLASEILKESGYIKEEKDLIYSAIRNHRKYNKQNPPLDKILYKSDKISRPCSECLVINQCKRFLNGGNPKIDY</sequence>
<proteinExistence type="predicted"/>
<dbReference type="CDD" id="cd00077">
    <property type="entry name" value="HDc"/>
    <property type="match status" value="1"/>
</dbReference>
<dbReference type="AlphaFoldDB" id="A0A5C0S914"/>
<dbReference type="Pfam" id="PF01966">
    <property type="entry name" value="HD"/>
    <property type="match status" value="1"/>
</dbReference>
<dbReference type="Proteomes" id="UP000324646">
    <property type="component" value="Chromosome"/>
</dbReference>
<dbReference type="SUPFAM" id="SSF109604">
    <property type="entry name" value="HD-domain/PDEase-like"/>
    <property type="match status" value="1"/>
</dbReference>
<dbReference type="InterPro" id="IPR006674">
    <property type="entry name" value="HD_domain"/>
</dbReference>
<gene>
    <name evidence="2" type="ORF">FQB35_00840</name>
</gene>
<dbReference type="RefSeq" id="WP_148808108.1">
    <property type="nucleotide sequence ID" value="NZ_CP042243.1"/>
</dbReference>
<keyword evidence="3" id="KW-1185">Reference proteome</keyword>
<name>A0A5C0S914_CRATE</name>
<dbReference type="NCBIfam" id="TIGR00277">
    <property type="entry name" value="HDIG"/>
    <property type="match status" value="1"/>
</dbReference>
<dbReference type="KEGG" id="crs:FQB35_00840"/>
<dbReference type="Gene3D" id="1.10.3210.10">
    <property type="entry name" value="Hypothetical protein af1432"/>
    <property type="match status" value="1"/>
</dbReference>
<reference evidence="2 3" key="1">
    <citation type="submission" date="2019-07" db="EMBL/GenBank/DDBJ databases">
        <title>Complete genome of Crassaminicella thermophila SY095.</title>
        <authorList>
            <person name="Li X."/>
        </authorList>
    </citation>
    <scope>NUCLEOTIDE SEQUENCE [LARGE SCALE GENOMIC DNA]</scope>
    <source>
        <strain evidence="2 3">SY095</strain>
    </source>
</reference>
<dbReference type="SMART" id="SM00471">
    <property type="entry name" value="HDc"/>
    <property type="match status" value="1"/>
</dbReference>
<dbReference type="OrthoDB" id="1669667at2"/>
<organism evidence="2 3">
    <name type="scientific">Crassaminicella thermophila</name>
    <dbReference type="NCBI Taxonomy" id="2599308"/>
    <lineage>
        <taxon>Bacteria</taxon>
        <taxon>Bacillati</taxon>
        <taxon>Bacillota</taxon>
        <taxon>Clostridia</taxon>
        <taxon>Eubacteriales</taxon>
        <taxon>Clostridiaceae</taxon>
        <taxon>Crassaminicella</taxon>
    </lineage>
</organism>
<evidence type="ECO:0000313" key="3">
    <source>
        <dbReference type="Proteomes" id="UP000324646"/>
    </source>
</evidence>
<dbReference type="PROSITE" id="PS51831">
    <property type="entry name" value="HD"/>
    <property type="match status" value="1"/>
</dbReference>
<evidence type="ECO:0000259" key="1">
    <source>
        <dbReference type="PROSITE" id="PS51831"/>
    </source>
</evidence>